<dbReference type="GO" id="GO:0005351">
    <property type="term" value="F:carbohydrate:proton symporter activity"/>
    <property type="evidence" value="ECO:0007669"/>
    <property type="project" value="TreeGrafter"/>
</dbReference>
<keyword evidence="2 5" id="KW-0812">Transmembrane</keyword>
<evidence type="ECO:0000256" key="2">
    <source>
        <dbReference type="ARBA" id="ARBA00022692"/>
    </source>
</evidence>
<protein>
    <recommendedName>
        <fullName evidence="8">MFS general substrate transporter</fullName>
    </recommendedName>
</protein>
<evidence type="ECO:0000313" key="7">
    <source>
        <dbReference type="Proteomes" id="UP000235786"/>
    </source>
</evidence>
<feature type="transmembrane region" description="Helical" evidence="5">
    <location>
        <begin position="90"/>
        <end position="110"/>
    </location>
</feature>
<evidence type="ECO:0000256" key="3">
    <source>
        <dbReference type="ARBA" id="ARBA00022989"/>
    </source>
</evidence>
<dbReference type="Pfam" id="PF00083">
    <property type="entry name" value="Sugar_tr"/>
    <property type="match status" value="1"/>
</dbReference>
<keyword evidence="3 5" id="KW-1133">Transmembrane helix</keyword>
<reference evidence="6 7" key="1">
    <citation type="submission" date="2016-04" db="EMBL/GenBank/DDBJ databases">
        <title>A degradative enzymes factory behind the ericoid mycorrhizal symbiosis.</title>
        <authorList>
            <consortium name="DOE Joint Genome Institute"/>
            <person name="Martino E."/>
            <person name="Morin E."/>
            <person name="Grelet G."/>
            <person name="Kuo A."/>
            <person name="Kohler A."/>
            <person name="Daghino S."/>
            <person name="Barry K."/>
            <person name="Choi C."/>
            <person name="Cichocki N."/>
            <person name="Clum A."/>
            <person name="Copeland A."/>
            <person name="Hainaut M."/>
            <person name="Haridas S."/>
            <person name="Labutti K."/>
            <person name="Lindquist E."/>
            <person name="Lipzen A."/>
            <person name="Khouja H.-R."/>
            <person name="Murat C."/>
            <person name="Ohm R."/>
            <person name="Olson A."/>
            <person name="Spatafora J."/>
            <person name="Veneault-Fourrey C."/>
            <person name="Henrissat B."/>
            <person name="Grigoriev I."/>
            <person name="Martin F."/>
            <person name="Perotto S."/>
        </authorList>
    </citation>
    <scope>NUCLEOTIDE SEQUENCE [LARGE SCALE GENOMIC DNA]</scope>
    <source>
        <strain evidence="6 7">F</strain>
    </source>
</reference>
<dbReference type="InterPro" id="IPR050360">
    <property type="entry name" value="MFS_Sugar_Transporters"/>
</dbReference>
<dbReference type="InterPro" id="IPR005828">
    <property type="entry name" value="MFS_sugar_transport-like"/>
</dbReference>
<feature type="transmembrane region" description="Helical" evidence="5">
    <location>
        <begin position="27"/>
        <end position="48"/>
    </location>
</feature>
<feature type="transmembrane region" description="Helical" evidence="5">
    <location>
        <begin position="130"/>
        <end position="148"/>
    </location>
</feature>
<dbReference type="STRING" id="1149755.A0A2J6RAP1"/>
<dbReference type="Proteomes" id="UP000235786">
    <property type="component" value="Unassembled WGS sequence"/>
</dbReference>
<evidence type="ECO:0008006" key="8">
    <source>
        <dbReference type="Google" id="ProtNLM"/>
    </source>
</evidence>
<feature type="transmembrane region" description="Helical" evidence="5">
    <location>
        <begin position="193"/>
        <end position="211"/>
    </location>
</feature>
<feature type="non-terminal residue" evidence="6">
    <location>
        <position position="1"/>
    </location>
</feature>
<dbReference type="SUPFAM" id="SSF103473">
    <property type="entry name" value="MFS general substrate transporter"/>
    <property type="match status" value="1"/>
</dbReference>
<dbReference type="InterPro" id="IPR036259">
    <property type="entry name" value="MFS_trans_sf"/>
</dbReference>
<keyword evidence="7" id="KW-1185">Reference proteome</keyword>
<dbReference type="PANTHER" id="PTHR48022:SF5">
    <property type="entry name" value="ALPHA-GLUCOSIDES PERMEASE MPH2-RELATED"/>
    <property type="match status" value="1"/>
</dbReference>
<organism evidence="6 7">
    <name type="scientific">Hyaloscypha variabilis (strain UAMH 11265 / GT02V1 / F)</name>
    <name type="common">Meliniomyces variabilis</name>
    <dbReference type="NCBI Taxonomy" id="1149755"/>
    <lineage>
        <taxon>Eukaryota</taxon>
        <taxon>Fungi</taxon>
        <taxon>Dikarya</taxon>
        <taxon>Ascomycota</taxon>
        <taxon>Pezizomycotina</taxon>
        <taxon>Leotiomycetes</taxon>
        <taxon>Helotiales</taxon>
        <taxon>Hyaloscyphaceae</taxon>
        <taxon>Hyaloscypha</taxon>
        <taxon>Hyaloscypha variabilis</taxon>
    </lineage>
</organism>
<name>A0A2J6RAP1_HYAVF</name>
<comment type="subcellular location">
    <subcellularLocation>
        <location evidence="1">Membrane</location>
        <topology evidence="1">Multi-pass membrane protein</topology>
    </subcellularLocation>
</comment>
<dbReference type="GO" id="GO:0016020">
    <property type="term" value="C:membrane"/>
    <property type="evidence" value="ECO:0007669"/>
    <property type="project" value="UniProtKB-SubCell"/>
</dbReference>
<proteinExistence type="predicted"/>
<dbReference type="PANTHER" id="PTHR48022">
    <property type="entry name" value="PLASTIDIC GLUCOSE TRANSPORTER 4"/>
    <property type="match status" value="1"/>
</dbReference>
<evidence type="ECO:0000256" key="1">
    <source>
        <dbReference type="ARBA" id="ARBA00004141"/>
    </source>
</evidence>
<evidence type="ECO:0000256" key="4">
    <source>
        <dbReference type="ARBA" id="ARBA00023136"/>
    </source>
</evidence>
<evidence type="ECO:0000313" key="6">
    <source>
        <dbReference type="EMBL" id="PMD35592.1"/>
    </source>
</evidence>
<gene>
    <name evidence="6" type="ORF">L207DRAFT_603215</name>
</gene>
<keyword evidence="4 5" id="KW-0472">Membrane</keyword>
<dbReference type="Gene3D" id="1.20.1250.20">
    <property type="entry name" value="MFS general substrate transporter like domains"/>
    <property type="match status" value="1"/>
</dbReference>
<dbReference type="EMBL" id="KZ613952">
    <property type="protein sequence ID" value="PMD35592.1"/>
    <property type="molecule type" value="Genomic_DNA"/>
</dbReference>
<accession>A0A2J6RAP1</accession>
<feature type="transmembrane region" description="Helical" evidence="5">
    <location>
        <begin position="60"/>
        <end position="78"/>
    </location>
</feature>
<dbReference type="AlphaFoldDB" id="A0A2J6RAP1"/>
<dbReference type="OrthoDB" id="6612291at2759"/>
<evidence type="ECO:0000256" key="5">
    <source>
        <dbReference type="SAM" id="Phobius"/>
    </source>
</evidence>
<sequence length="240" mass="26997">IDSKPHSGSSSSYWALFKGIGLRRTEITVITYLIQGLCSPLVAEVVYFLEQAGLPSTSSFNFGIGEYALAIFGTLTAYSITQKVGRCSLLLWGTLFMTLTTFLIGFLGIVNTKTHKNLAYAVGSILLIEYYVYFVTIGSVIYTIVAEIPSNYLHAKSVGLARAVYNMNSLVHGQLLPHMIQIASWNWGAKCGFFWGFWMALGLLWAYSACLRRRDALLLRLIYYLKTMLRREISNRRGWI</sequence>